<proteinExistence type="predicted"/>
<organism evidence="1 2">
    <name type="scientific">Sinorhizobium meliloti CCNWSX0020</name>
    <dbReference type="NCBI Taxonomy" id="1107881"/>
    <lineage>
        <taxon>Bacteria</taxon>
        <taxon>Pseudomonadati</taxon>
        <taxon>Pseudomonadota</taxon>
        <taxon>Alphaproteobacteria</taxon>
        <taxon>Hyphomicrobiales</taxon>
        <taxon>Rhizobiaceae</taxon>
        <taxon>Sinorhizobium/Ensifer group</taxon>
        <taxon>Sinorhizobium</taxon>
    </lineage>
</organism>
<evidence type="ECO:0000313" key="1">
    <source>
        <dbReference type="EMBL" id="EHK75193.1"/>
    </source>
</evidence>
<dbReference type="Proteomes" id="UP000004038">
    <property type="component" value="Unassembled WGS sequence"/>
</dbReference>
<protein>
    <submittedName>
        <fullName evidence="1">Uncharacterized protein</fullName>
    </submittedName>
</protein>
<evidence type="ECO:0000313" key="2">
    <source>
        <dbReference type="Proteomes" id="UP000004038"/>
    </source>
</evidence>
<dbReference type="AlphaFoldDB" id="H0G650"/>
<sequence>MLRADRYRGSHQCNGDDSRRSLVLSLHHVDAFDWVDATTRELAGKLLRKRQIGVCYESSTER</sequence>
<reference evidence="1 2" key="1">
    <citation type="journal article" date="2012" name="J. Bacteriol.">
        <title>Draft Genome Sequence of Sinorhizobium meliloti CCNWSX0020, a Nitrogen-Fixing Symbiont with Copper Tolerance Capability Isolated from Lead-Zinc Mine Tailings.</title>
        <authorList>
            <person name="Li Z."/>
            <person name="Ma Z."/>
            <person name="Hao X."/>
            <person name="Wei G."/>
        </authorList>
    </citation>
    <scope>NUCLEOTIDE SEQUENCE [LARGE SCALE GENOMIC DNA]</scope>
    <source>
        <strain evidence="1 2">CCNWSX0020</strain>
    </source>
</reference>
<accession>H0G650</accession>
<name>H0G650_RHIML</name>
<dbReference type="PATRIC" id="fig|1107881.3.peg.5033"/>
<dbReference type="EMBL" id="AGVV01000065">
    <property type="protein sequence ID" value="EHK75193.1"/>
    <property type="molecule type" value="Genomic_DNA"/>
</dbReference>
<gene>
    <name evidence="1" type="ORF">SM0020_24835</name>
</gene>